<comment type="caution">
    <text evidence="1">The sequence shown here is derived from an EMBL/GenBank/DDBJ whole genome shotgun (WGS) entry which is preliminary data.</text>
</comment>
<accession>A0A014N6W6</accession>
<organism evidence="1 2">
    <name type="scientific">Metarhizium robertsii</name>
    <dbReference type="NCBI Taxonomy" id="568076"/>
    <lineage>
        <taxon>Eukaryota</taxon>
        <taxon>Fungi</taxon>
        <taxon>Dikarya</taxon>
        <taxon>Ascomycota</taxon>
        <taxon>Pezizomycotina</taxon>
        <taxon>Sordariomycetes</taxon>
        <taxon>Hypocreomycetidae</taxon>
        <taxon>Hypocreales</taxon>
        <taxon>Clavicipitaceae</taxon>
        <taxon>Metarhizium</taxon>
    </lineage>
</organism>
<protein>
    <submittedName>
        <fullName evidence="1">Uncharacterized protein</fullName>
    </submittedName>
</protein>
<dbReference type="AlphaFoldDB" id="A0A014N6W6"/>
<dbReference type="Proteomes" id="UP000030151">
    <property type="component" value="Unassembled WGS sequence"/>
</dbReference>
<sequence length="293" mass="33451">MKEDYELPKKYPLFGSPKPAFTRIPCLSAFAALACPYDNIMTFIRECALCIMTVPIPRDANGAVSAGRHDAIPKDECFTAGMEVAFSDRLLQCNAKVYTATHHKYLPTIQYIRPQRVTLEIRRHSLYMASTWTTAPSILQTDLVPCRAHASSVQNVYVDSRVRAEKAIPSTWTTSLSNVPPLDAPWTEKTSFFKRGSSSAKDALATQTRRTSATHDQIGREHFPTRRTMLTQDPGENHDQFDPLFRWTWREEFWLVRKLDVYVMAWACIMFMALELDRAVPDGELVSREERLV</sequence>
<dbReference type="PROSITE" id="PS51257">
    <property type="entry name" value="PROKAR_LIPOPROTEIN"/>
    <property type="match status" value="1"/>
</dbReference>
<reference evidence="1 2" key="1">
    <citation type="submission" date="2014-02" db="EMBL/GenBank/DDBJ databases">
        <title>The genome sequence of the entomopathogenic fungus Metarhizium robertsii ARSEF 2575.</title>
        <authorList>
            <person name="Giuliano Garisto Donzelli B."/>
            <person name="Roe B.A."/>
            <person name="Macmil S.L."/>
            <person name="Krasnoff S.B."/>
            <person name="Gibson D.M."/>
        </authorList>
    </citation>
    <scope>NUCLEOTIDE SEQUENCE [LARGE SCALE GENOMIC DNA]</scope>
    <source>
        <strain evidence="1 2">ARSEF 2575</strain>
    </source>
</reference>
<dbReference type="HOGENOM" id="CLU_950230_0_0_1"/>
<dbReference type="EMBL" id="JELW01000078">
    <property type="protein sequence ID" value="EXU95494.1"/>
    <property type="molecule type" value="Genomic_DNA"/>
</dbReference>
<gene>
    <name evidence="1" type="ORF">X797_011442</name>
</gene>
<evidence type="ECO:0000313" key="2">
    <source>
        <dbReference type="Proteomes" id="UP000030151"/>
    </source>
</evidence>
<proteinExistence type="predicted"/>
<evidence type="ECO:0000313" key="1">
    <source>
        <dbReference type="EMBL" id="EXU95494.1"/>
    </source>
</evidence>
<name>A0A014N6W6_9HYPO</name>